<sequence>MTRLSCSRIFLLKLLPELWRKPSSSLLHHLFCWLLLEYVYELPSSYNRDWLSNPRCRSHLFASEVAIHEALLEYPGRVYDPNEADFFFVPVYVSCNFSTLNGFPALHHARPLISSAVRFISAGLPSGIAPAAATTSSSPHTTSAPASTPW</sequence>
<evidence type="ECO:0000256" key="4">
    <source>
        <dbReference type="ARBA" id="ARBA00022968"/>
    </source>
</evidence>
<comment type="caution">
    <text evidence="8">The sequence shown here is derived from an EMBL/GenBank/DDBJ whole genome shotgun (WGS) entry which is preliminary data.</text>
</comment>
<dbReference type="Proteomes" id="UP000317650">
    <property type="component" value="Chromosome 5"/>
</dbReference>
<organism evidence="8 9">
    <name type="scientific">Musa balbisiana</name>
    <name type="common">Banana</name>
    <dbReference type="NCBI Taxonomy" id="52838"/>
    <lineage>
        <taxon>Eukaryota</taxon>
        <taxon>Viridiplantae</taxon>
        <taxon>Streptophyta</taxon>
        <taxon>Embryophyta</taxon>
        <taxon>Tracheophyta</taxon>
        <taxon>Spermatophyta</taxon>
        <taxon>Magnoliopsida</taxon>
        <taxon>Liliopsida</taxon>
        <taxon>Zingiberales</taxon>
        <taxon>Musaceae</taxon>
        <taxon>Musa</taxon>
    </lineage>
</organism>
<evidence type="ECO:0000313" key="9">
    <source>
        <dbReference type="Proteomes" id="UP000317650"/>
    </source>
</evidence>
<proteinExistence type="inferred from homology"/>
<evidence type="ECO:0000256" key="3">
    <source>
        <dbReference type="ARBA" id="ARBA00022676"/>
    </source>
</evidence>
<evidence type="ECO:0000256" key="1">
    <source>
        <dbReference type="ARBA" id="ARBA00004323"/>
    </source>
</evidence>
<keyword evidence="3" id="KW-0808">Transferase</keyword>
<dbReference type="EMBL" id="PYDT01000003">
    <property type="protein sequence ID" value="THU65610.1"/>
    <property type="molecule type" value="Genomic_DNA"/>
</dbReference>
<protein>
    <recommendedName>
        <fullName evidence="7">Exostosin GT47 domain-containing protein</fullName>
    </recommendedName>
</protein>
<keyword evidence="4" id="KW-0735">Signal-anchor</keyword>
<comment type="subcellular location">
    <subcellularLocation>
        <location evidence="1">Golgi apparatus membrane</location>
        <topology evidence="1">Single-pass type II membrane protein</topology>
    </subcellularLocation>
</comment>
<keyword evidence="5" id="KW-0333">Golgi apparatus</keyword>
<feature type="region of interest" description="Disordered" evidence="6">
    <location>
        <begin position="130"/>
        <end position="150"/>
    </location>
</feature>
<accession>A0A4S8JTY1</accession>
<evidence type="ECO:0000259" key="7">
    <source>
        <dbReference type="Pfam" id="PF03016"/>
    </source>
</evidence>
<dbReference type="InterPro" id="IPR004263">
    <property type="entry name" value="Exostosin"/>
</dbReference>
<dbReference type="PANTHER" id="PTHR11062:SF229">
    <property type="entry name" value="GLUCURONOXYLAN GLUCURONOSYLTRANSFERASE IRX7-RELATED"/>
    <property type="match status" value="1"/>
</dbReference>
<dbReference type="GO" id="GO:0010417">
    <property type="term" value="P:glucuronoxylan biosynthetic process"/>
    <property type="evidence" value="ECO:0007669"/>
    <property type="project" value="TreeGrafter"/>
</dbReference>
<evidence type="ECO:0000256" key="6">
    <source>
        <dbReference type="SAM" id="MobiDB-lite"/>
    </source>
</evidence>
<dbReference type="GO" id="GO:0016757">
    <property type="term" value="F:glycosyltransferase activity"/>
    <property type="evidence" value="ECO:0007669"/>
    <property type="project" value="UniProtKB-KW"/>
</dbReference>
<dbReference type="Pfam" id="PF03016">
    <property type="entry name" value="Exostosin_GT47"/>
    <property type="match status" value="1"/>
</dbReference>
<dbReference type="GO" id="GO:0000139">
    <property type="term" value="C:Golgi membrane"/>
    <property type="evidence" value="ECO:0007669"/>
    <property type="project" value="UniProtKB-SubCell"/>
</dbReference>
<dbReference type="PANTHER" id="PTHR11062">
    <property type="entry name" value="EXOSTOSIN HEPARAN SULFATE GLYCOSYLTRANSFERASE -RELATED"/>
    <property type="match status" value="1"/>
</dbReference>
<dbReference type="AlphaFoldDB" id="A0A4S8JTY1"/>
<keyword evidence="9" id="KW-1185">Reference proteome</keyword>
<evidence type="ECO:0000256" key="2">
    <source>
        <dbReference type="ARBA" id="ARBA00010271"/>
    </source>
</evidence>
<dbReference type="InterPro" id="IPR040911">
    <property type="entry name" value="Exostosin_GT47"/>
</dbReference>
<reference evidence="8 9" key="1">
    <citation type="journal article" date="2019" name="Nat. Plants">
        <title>Genome sequencing of Musa balbisiana reveals subgenome evolution and function divergence in polyploid bananas.</title>
        <authorList>
            <person name="Yao X."/>
        </authorList>
    </citation>
    <scope>NUCLEOTIDE SEQUENCE [LARGE SCALE GENOMIC DNA]</scope>
    <source>
        <strain evidence="9">cv. DH-PKW</strain>
        <tissue evidence="8">Leaves</tissue>
    </source>
</reference>
<name>A0A4S8JTY1_MUSBA</name>
<keyword evidence="3" id="KW-0328">Glycosyltransferase</keyword>
<evidence type="ECO:0000256" key="5">
    <source>
        <dbReference type="ARBA" id="ARBA00023034"/>
    </source>
</evidence>
<feature type="domain" description="Exostosin GT47" evidence="7">
    <location>
        <begin position="38"/>
        <end position="124"/>
    </location>
</feature>
<comment type="similarity">
    <text evidence="2">Belongs to the glycosyltransferase 47 family.</text>
</comment>
<gene>
    <name evidence="8" type="ORF">C4D60_Mb05t05450</name>
</gene>
<evidence type="ECO:0000313" key="8">
    <source>
        <dbReference type="EMBL" id="THU65610.1"/>
    </source>
</evidence>
<keyword evidence="4" id="KW-0812">Transmembrane</keyword>
<dbReference type="STRING" id="52838.A0A4S8JTY1"/>